<feature type="region of interest" description="Disordered" evidence="7">
    <location>
        <begin position="436"/>
        <end position="474"/>
    </location>
</feature>
<feature type="compositionally biased region" description="Basic and acidic residues" evidence="7">
    <location>
        <begin position="454"/>
        <end position="468"/>
    </location>
</feature>
<comment type="similarity">
    <text evidence="6">Belongs to the NFYA/HAP2 subunit family.</text>
</comment>
<feature type="compositionally biased region" description="Basic residues" evidence="7">
    <location>
        <begin position="436"/>
        <end position="448"/>
    </location>
</feature>
<comment type="subcellular location">
    <subcellularLocation>
        <location evidence="1 6">Nucleus</location>
    </subcellularLocation>
</comment>
<dbReference type="Gene3D" id="6.10.250.2430">
    <property type="match status" value="1"/>
</dbReference>
<dbReference type="InParanoid" id="J9DPI5"/>
<dbReference type="STRING" id="1003232.J9DPI5"/>
<feature type="region of interest" description="Disordered" evidence="7">
    <location>
        <begin position="1"/>
        <end position="25"/>
    </location>
</feature>
<dbReference type="PANTHER" id="PTHR12632">
    <property type="entry name" value="TRANSCRIPTION FACTOR NF-Y ALPHA-RELATED"/>
    <property type="match status" value="1"/>
</dbReference>
<comment type="subunit">
    <text evidence="6">Heterotrimer.</text>
</comment>
<dbReference type="SMART" id="SM00521">
    <property type="entry name" value="CBF"/>
    <property type="match status" value="1"/>
</dbReference>
<keyword evidence="5 6" id="KW-0539">Nucleus</keyword>
<dbReference type="VEuPathDB" id="MicrosporidiaDB:EDEG_01335"/>
<reference evidence="9" key="2">
    <citation type="submission" date="2015-07" db="EMBL/GenBank/DDBJ databases">
        <title>Contrasting host-pathogen interactions and genome evolution in two generalist and specialist microsporidian pathogens of mosquitoes.</title>
        <authorList>
            <consortium name="The Broad Institute Genomics Platform"/>
            <consortium name="The Broad Institute Genome Sequencing Center for Infectious Disease"/>
            <person name="Cuomo C.A."/>
            <person name="Sanscrainte N.D."/>
            <person name="Goldberg J.M."/>
            <person name="Heiman D."/>
            <person name="Young S."/>
            <person name="Zeng Q."/>
            <person name="Becnel J.J."/>
            <person name="Birren B.W."/>
        </authorList>
    </citation>
    <scope>NUCLEOTIDE SEQUENCE [LARGE SCALE GENOMIC DNA]</scope>
    <source>
        <strain evidence="9">USNM 41457</strain>
    </source>
</reference>
<evidence type="ECO:0000256" key="3">
    <source>
        <dbReference type="ARBA" id="ARBA00023125"/>
    </source>
</evidence>
<gene>
    <name evidence="8" type="ORF">EDEG_01335</name>
</gene>
<comment type="caution">
    <text evidence="8">The sequence shown here is derived from an EMBL/GenBank/DDBJ whole genome shotgun (WGS) entry which is preliminary data.</text>
</comment>
<evidence type="ECO:0000256" key="2">
    <source>
        <dbReference type="ARBA" id="ARBA00023015"/>
    </source>
</evidence>
<accession>J9DPI5</accession>
<keyword evidence="4 6" id="KW-0804">Transcription</keyword>
<dbReference type="Proteomes" id="UP000003163">
    <property type="component" value="Unassembled WGS sequence"/>
</dbReference>
<dbReference type="Pfam" id="PF02045">
    <property type="entry name" value="CBFB_NFYA"/>
    <property type="match status" value="1"/>
</dbReference>
<dbReference type="AlphaFoldDB" id="J9DPI5"/>
<evidence type="ECO:0000256" key="6">
    <source>
        <dbReference type="RuleBase" id="RU367155"/>
    </source>
</evidence>
<dbReference type="EMBL" id="AFBI03000018">
    <property type="protein sequence ID" value="EJW04465.1"/>
    <property type="molecule type" value="Genomic_DNA"/>
</dbReference>
<dbReference type="GO" id="GO:0003700">
    <property type="term" value="F:DNA-binding transcription factor activity"/>
    <property type="evidence" value="ECO:0007669"/>
    <property type="project" value="UniProtKB-UniRule"/>
</dbReference>
<name>J9DPI5_EDHAE</name>
<keyword evidence="9" id="KW-1185">Reference proteome</keyword>
<dbReference type="GO" id="GO:0005634">
    <property type="term" value="C:nucleus"/>
    <property type="evidence" value="ECO:0007669"/>
    <property type="project" value="UniProtKB-SubCell"/>
</dbReference>
<evidence type="ECO:0000256" key="4">
    <source>
        <dbReference type="ARBA" id="ARBA00023163"/>
    </source>
</evidence>
<keyword evidence="2 6" id="KW-0805">Transcription regulation</keyword>
<dbReference type="GO" id="GO:0003677">
    <property type="term" value="F:DNA binding"/>
    <property type="evidence" value="ECO:0007669"/>
    <property type="project" value="UniProtKB-KW"/>
</dbReference>
<dbReference type="InterPro" id="IPR001289">
    <property type="entry name" value="NFYA"/>
</dbReference>
<organism evidence="8 9">
    <name type="scientific">Edhazardia aedis (strain USNM 41457)</name>
    <name type="common">Microsporidian parasite</name>
    <dbReference type="NCBI Taxonomy" id="1003232"/>
    <lineage>
        <taxon>Eukaryota</taxon>
        <taxon>Fungi</taxon>
        <taxon>Fungi incertae sedis</taxon>
        <taxon>Microsporidia</taxon>
        <taxon>Edhazardia</taxon>
    </lineage>
</organism>
<evidence type="ECO:0000256" key="7">
    <source>
        <dbReference type="SAM" id="MobiDB-lite"/>
    </source>
</evidence>
<evidence type="ECO:0000256" key="5">
    <source>
        <dbReference type="ARBA" id="ARBA00023242"/>
    </source>
</evidence>
<evidence type="ECO:0000313" key="8">
    <source>
        <dbReference type="EMBL" id="EJW04465.1"/>
    </source>
</evidence>
<reference evidence="8 9" key="1">
    <citation type="submission" date="2011-08" db="EMBL/GenBank/DDBJ databases">
        <authorList>
            <person name="Liu Z.J."/>
            <person name="Shi F.L."/>
            <person name="Lu J.Q."/>
            <person name="Li M."/>
            <person name="Wang Z.L."/>
        </authorList>
    </citation>
    <scope>NUCLEOTIDE SEQUENCE [LARGE SCALE GENOMIC DNA]</scope>
    <source>
        <strain evidence="8 9">USNM 41457</strain>
    </source>
</reference>
<evidence type="ECO:0000313" key="9">
    <source>
        <dbReference type="Proteomes" id="UP000003163"/>
    </source>
</evidence>
<proteinExistence type="inferred from homology"/>
<sequence>MSNDDDKKNISQICDPGGSKDDDRNFDLMQELHESIGPSKQQIYHKEGEFDRSNMIDLDRKDHDFPCENSSLPEMQNFSSQFTFDNRDCFKDNIGNSEYGNNGYYSKNGDDFDVSYSNFYPKETGLHLETENNFEEEAFSDQKHEKRNIYGDEKAFYGMTNLEESKDNGCQNSNDHYKSEYNKKLFDAFTNSEIKNSNSPKIADSQTSNTQNKMFDQYQNHQNHLAKTADSLIDESYNSQNSGFTRMFMHDEERFTEFSSASPVKMQMNNINNENFDPNIDKNLLEYKFPRKVLAPTENINGQSVHENYQKMLDKQYYQEENNDSISSLNSGQPYVDKRFSFKVAQQQNDPQIADDQKFNYSYREPFAQRQDHSNRELLYDPPKQFFNGYAYDSMNDQPLYVNVKQYNCIRKRKARRDLLDGYMKKNSKNGYLHESRHRHAMNRRRAPSGRFLTKAETEELLRKEKQSGSDCPL</sequence>
<dbReference type="PROSITE" id="PS51152">
    <property type="entry name" value="NFYA_HAP2_2"/>
    <property type="match status" value="1"/>
</dbReference>
<dbReference type="HOGENOM" id="CLU_576209_0_0_1"/>
<dbReference type="PRINTS" id="PR00616">
    <property type="entry name" value="CCAATSUBUNTB"/>
</dbReference>
<keyword evidence="3 6" id="KW-0238">DNA-binding</keyword>
<comment type="function">
    <text evidence="6">Component of the sequence-specific heterotrimeric transcription factor (NF-Y) which specifically recognizes a 5'-CCAAT-3' box motif found in the promoters of its target genes.</text>
</comment>
<evidence type="ECO:0000256" key="1">
    <source>
        <dbReference type="ARBA" id="ARBA00004123"/>
    </source>
</evidence>
<protein>
    <recommendedName>
        <fullName evidence="6">Transcriptional activator HAP2</fullName>
    </recommendedName>
</protein>
<dbReference type="OrthoDB" id="1097733at2759"/>